<dbReference type="PANTHER" id="PTHR47558:SF1">
    <property type="entry name" value="HISTONE DEACETYLASE HOS3"/>
    <property type="match status" value="1"/>
</dbReference>
<sequence>MTTSPPAIFLQDACYKHKYIRSRDISNIVERPERLRAVKLGLAVALARLEEIVEVDDKKLVTHSGTDDLASVMERLKLDGAASGTSTATASTFAGIPVIHSSASMQLLGSPAVKYIHGDFEGDVYLEKLHHWAKESEEKVGRGESEIPGNLPQGDLYLCPESMNAIEGALGTVCEAVDTVISGNLPASASSSSQTNIKRAFVAVRPPGHHCGEDTPCGFCFVNNVAVANLKHGIIRVVIFDIDLHHGNGTQSIVWGINEETYRQTLEAESGPDAPPTKPGMKVYYGSIHDILSFPCEDGKPDLVQAASVSINGPHGQWIENIHLEAYEDEPSFHELYESNYSRLILKAEQFLDVTGGPGEDVLVFISCGMDACEYEYTSMSRHGRKVPVSFYHRFTRDACQLADQYAKGRLVSVLEGGYSDKALISGTLAHLCGMVGVSEGAERAISHWWHAENLEKAEKIIKKRNARSARPSGIGASHDGWVDRTSDIFSSIDSAGAAILAASSRRTKAATAIATAPTRVLRDRKAKTAFASSTPTTSPPKQSISTTSVAGTDDTLPVLSSAESESDGVDSEATSTTIATSAGMGAYKKLPRVILKLGPNPAES</sequence>
<dbReference type="SUPFAM" id="SSF52768">
    <property type="entry name" value="Arginase/deacetylase"/>
    <property type="match status" value="1"/>
</dbReference>
<dbReference type="InterPro" id="IPR037138">
    <property type="entry name" value="His_deacetylse_dom_sf"/>
</dbReference>
<comment type="caution">
    <text evidence="3">The sequence shown here is derived from an EMBL/GenBank/DDBJ whole genome shotgun (WGS) entry which is preliminary data.</text>
</comment>
<feature type="compositionally biased region" description="Low complexity" evidence="1">
    <location>
        <begin position="529"/>
        <end position="549"/>
    </location>
</feature>
<dbReference type="PANTHER" id="PTHR47558">
    <property type="entry name" value="HISTONE DEACETYLASE HOS3"/>
    <property type="match status" value="1"/>
</dbReference>
<feature type="region of interest" description="Disordered" evidence="1">
    <location>
        <begin position="529"/>
        <end position="577"/>
    </location>
</feature>
<keyword evidence="4" id="KW-1185">Reference proteome</keyword>
<dbReference type="CDD" id="cd09998">
    <property type="entry name" value="HDAC_Hos3"/>
    <property type="match status" value="1"/>
</dbReference>
<evidence type="ECO:0000313" key="4">
    <source>
        <dbReference type="Proteomes" id="UP001049176"/>
    </source>
</evidence>
<protein>
    <recommendedName>
        <fullName evidence="2">Histone deacetylase domain-containing protein</fullName>
    </recommendedName>
</protein>
<organism evidence="3 4">
    <name type="scientific">Marasmius oreades</name>
    <name type="common">fairy-ring Marasmius</name>
    <dbReference type="NCBI Taxonomy" id="181124"/>
    <lineage>
        <taxon>Eukaryota</taxon>
        <taxon>Fungi</taxon>
        <taxon>Dikarya</taxon>
        <taxon>Basidiomycota</taxon>
        <taxon>Agaricomycotina</taxon>
        <taxon>Agaricomycetes</taxon>
        <taxon>Agaricomycetidae</taxon>
        <taxon>Agaricales</taxon>
        <taxon>Marasmiineae</taxon>
        <taxon>Marasmiaceae</taxon>
        <taxon>Marasmius</taxon>
    </lineage>
</organism>
<evidence type="ECO:0000259" key="2">
    <source>
        <dbReference type="Pfam" id="PF00850"/>
    </source>
</evidence>
<gene>
    <name evidence="3" type="ORF">E1B28_011946</name>
</gene>
<dbReference type="InterPro" id="IPR053244">
    <property type="entry name" value="HDAC_HD_type_1"/>
</dbReference>
<dbReference type="KEGG" id="more:E1B28_011946"/>
<proteinExistence type="predicted"/>
<dbReference type="OrthoDB" id="5232919at2759"/>
<dbReference type="GeneID" id="66081021"/>
<dbReference type="AlphaFoldDB" id="A0A9P7RQJ1"/>
<dbReference type="InterPro" id="IPR023696">
    <property type="entry name" value="Ureohydrolase_dom_sf"/>
</dbReference>
<dbReference type="RefSeq" id="XP_043004370.1">
    <property type="nucleotide sequence ID" value="XM_043157005.1"/>
</dbReference>
<evidence type="ECO:0000313" key="3">
    <source>
        <dbReference type="EMBL" id="KAG7087899.1"/>
    </source>
</evidence>
<accession>A0A9P7RQJ1</accession>
<feature type="domain" description="Histone deacetylase" evidence="2">
    <location>
        <begin position="124"/>
        <end position="432"/>
    </location>
</feature>
<dbReference type="Pfam" id="PF00850">
    <property type="entry name" value="Hist_deacetyl"/>
    <property type="match status" value="1"/>
</dbReference>
<dbReference type="Gene3D" id="3.40.800.20">
    <property type="entry name" value="Histone deacetylase domain"/>
    <property type="match status" value="1"/>
</dbReference>
<name>A0A9P7RQJ1_9AGAR</name>
<dbReference type="GO" id="GO:0005634">
    <property type="term" value="C:nucleus"/>
    <property type="evidence" value="ECO:0007669"/>
    <property type="project" value="TreeGrafter"/>
</dbReference>
<evidence type="ECO:0000256" key="1">
    <source>
        <dbReference type="SAM" id="MobiDB-lite"/>
    </source>
</evidence>
<dbReference type="InterPro" id="IPR023801">
    <property type="entry name" value="His_deacetylse_dom"/>
</dbReference>
<dbReference type="Proteomes" id="UP001049176">
    <property type="component" value="Chromosome 8"/>
</dbReference>
<dbReference type="EMBL" id="CM032188">
    <property type="protein sequence ID" value="KAG7087899.1"/>
    <property type="molecule type" value="Genomic_DNA"/>
</dbReference>
<reference evidence="3" key="1">
    <citation type="journal article" date="2021" name="Genome Biol. Evol.">
        <title>The assembled and annotated genome of the fairy-ring fungus Marasmius oreades.</title>
        <authorList>
            <person name="Hiltunen M."/>
            <person name="Ament-Velasquez S.L."/>
            <person name="Johannesson H."/>
        </authorList>
    </citation>
    <scope>NUCLEOTIDE SEQUENCE</scope>
    <source>
        <strain evidence="3">03SP1</strain>
    </source>
</reference>
<dbReference type="GO" id="GO:0004407">
    <property type="term" value="F:histone deacetylase activity"/>
    <property type="evidence" value="ECO:0007669"/>
    <property type="project" value="TreeGrafter"/>
</dbReference>